<reference evidence="1" key="1">
    <citation type="journal article" date="2018" name="Genome Biol.">
        <title>SKESA: strategic k-mer extension for scrupulous assemblies.</title>
        <authorList>
            <person name="Souvorov A."/>
            <person name="Agarwala R."/>
            <person name="Lipman D.J."/>
        </authorList>
    </citation>
    <scope>NUCLEOTIDE SEQUENCE</scope>
    <source>
        <strain evidence="1">2014C-4396-P20-2</strain>
    </source>
</reference>
<dbReference type="AlphaFoldDB" id="A0A793MLN5"/>
<sequence>KYHFDNSRVEFFIFKDMQENAQNIINNMIESDRIKFVESIINKMIPPPDGTILTENPKEYVQKQIKESHKESATNVTFDYKELAPIFEGVEEKQIKALSNQLEHIKSFKTDYDSRLNKYARDFYYFSSAFAINWEDLLKNYQEIRASIKDYDDLLREIKELIISRNKSLEDKRTLFDNKRDNWNSIEVQDEVNALNAKIVDCDDKIRSKLTIVRNNRLENQYKDDKNISDAMRNILDWFERYPDIVQNITQA</sequence>
<feature type="non-terminal residue" evidence="1">
    <location>
        <position position="1"/>
    </location>
</feature>
<proteinExistence type="predicted"/>
<gene>
    <name evidence="1" type="primary">espY4</name>
    <name evidence="1" type="ORF">HJK73_003874</name>
</gene>
<dbReference type="EMBL" id="DABDXI010000056">
    <property type="protein sequence ID" value="HAI2806546.1"/>
    <property type="molecule type" value="Genomic_DNA"/>
</dbReference>
<evidence type="ECO:0000313" key="1">
    <source>
        <dbReference type="EMBL" id="HAI2806546.1"/>
    </source>
</evidence>
<organism evidence="1">
    <name type="scientific">Escherichia coli</name>
    <dbReference type="NCBI Taxonomy" id="562"/>
    <lineage>
        <taxon>Bacteria</taxon>
        <taxon>Pseudomonadati</taxon>
        <taxon>Pseudomonadota</taxon>
        <taxon>Gammaproteobacteria</taxon>
        <taxon>Enterobacterales</taxon>
        <taxon>Enterobacteriaceae</taxon>
        <taxon>Escherichia</taxon>
    </lineage>
</organism>
<reference evidence="1" key="2">
    <citation type="submission" date="2020-03" db="EMBL/GenBank/DDBJ databases">
        <authorList>
            <consortium name="NCBI Pathogen Detection Project"/>
        </authorList>
    </citation>
    <scope>NUCLEOTIDE SEQUENCE</scope>
    <source>
        <strain evidence="1">2014C-4396-P20-2</strain>
    </source>
</reference>
<accession>A0A793MLN5</accession>
<name>A0A793MLN5_ECOLX</name>
<comment type="caution">
    <text evidence="1">The sequence shown here is derived from an EMBL/GenBank/DDBJ whole genome shotgun (WGS) entry which is preliminary data.</text>
</comment>
<protein>
    <submittedName>
        <fullName evidence="1">T3SS effector EspY4</fullName>
    </submittedName>
</protein>